<evidence type="ECO:0000256" key="1">
    <source>
        <dbReference type="SAM" id="MobiDB-lite"/>
    </source>
</evidence>
<name>A0AA87ZHH7_FICCA</name>
<organism evidence="3 4">
    <name type="scientific">Ficus carica</name>
    <name type="common">Common fig</name>
    <dbReference type="NCBI Taxonomy" id="3494"/>
    <lineage>
        <taxon>Eukaryota</taxon>
        <taxon>Viridiplantae</taxon>
        <taxon>Streptophyta</taxon>
        <taxon>Embryophyta</taxon>
        <taxon>Tracheophyta</taxon>
        <taxon>Spermatophyta</taxon>
        <taxon>Magnoliopsida</taxon>
        <taxon>eudicotyledons</taxon>
        <taxon>Gunneridae</taxon>
        <taxon>Pentapetalae</taxon>
        <taxon>rosids</taxon>
        <taxon>fabids</taxon>
        <taxon>Rosales</taxon>
        <taxon>Moraceae</taxon>
        <taxon>Ficeae</taxon>
        <taxon>Ficus</taxon>
    </lineage>
</organism>
<gene>
    <name evidence="3" type="ORF">TIFTF001_006463</name>
</gene>
<keyword evidence="4" id="KW-1185">Reference proteome</keyword>
<feature type="region of interest" description="Disordered" evidence="1">
    <location>
        <begin position="1"/>
        <end position="56"/>
    </location>
</feature>
<sequence length="178" mass="20375">MAEPPKLFTNKPKKAQLKQFQDKKTKDFTSPISSSSSSSSMASSQPPPPPQPPKESFARRYKFLWPLLLTVNLAVGAYLFMRTKKKDVEDDVEDRVATLVQTADAETAPIEKSLPSPTIKEPTKLREPIPENQQRELFKWMLEEKRKIKTKDPEEKKRIDDEKAILKQLIRAKSIPSL</sequence>
<keyword evidence="2" id="KW-1133">Transmembrane helix</keyword>
<feature type="region of interest" description="Disordered" evidence="1">
    <location>
        <begin position="107"/>
        <end position="130"/>
    </location>
</feature>
<accession>A0AA87ZHH7</accession>
<feature type="transmembrane region" description="Helical" evidence="2">
    <location>
        <begin position="63"/>
        <end position="81"/>
    </location>
</feature>
<feature type="compositionally biased region" description="Low complexity" evidence="1">
    <location>
        <begin position="30"/>
        <end position="44"/>
    </location>
</feature>
<feature type="compositionally biased region" description="Basic and acidic residues" evidence="1">
    <location>
        <begin position="121"/>
        <end position="130"/>
    </location>
</feature>
<dbReference type="Proteomes" id="UP001187192">
    <property type="component" value="Unassembled WGS sequence"/>
</dbReference>
<keyword evidence="2" id="KW-0812">Transmembrane</keyword>
<dbReference type="PANTHER" id="PTHR34364:SF1">
    <property type="entry name" value="WAS_WASL-INTERACTING FAMILY PROTEIN"/>
    <property type="match status" value="1"/>
</dbReference>
<dbReference type="AlphaFoldDB" id="A0AA87ZHH7"/>
<reference evidence="3" key="1">
    <citation type="submission" date="2023-07" db="EMBL/GenBank/DDBJ databases">
        <title>draft genome sequence of fig (Ficus carica).</title>
        <authorList>
            <person name="Takahashi T."/>
            <person name="Nishimura K."/>
        </authorList>
    </citation>
    <scope>NUCLEOTIDE SEQUENCE</scope>
</reference>
<dbReference type="EMBL" id="BTGU01000006">
    <property type="protein sequence ID" value="GMN37004.1"/>
    <property type="molecule type" value="Genomic_DNA"/>
</dbReference>
<keyword evidence="2" id="KW-0472">Membrane</keyword>
<proteinExistence type="predicted"/>
<evidence type="ECO:0000313" key="4">
    <source>
        <dbReference type="Proteomes" id="UP001187192"/>
    </source>
</evidence>
<evidence type="ECO:0000256" key="2">
    <source>
        <dbReference type="SAM" id="Phobius"/>
    </source>
</evidence>
<dbReference type="PANTHER" id="PTHR34364">
    <property type="entry name" value="WAS/WASL-INTERACTING FAMILY PROTEIN"/>
    <property type="match status" value="1"/>
</dbReference>
<comment type="caution">
    <text evidence="3">The sequence shown here is derived from an EMBL/GenBank/DDBJ whole genome shotgun (WGS) entry which is preliminary data.</text>
</comment>
<evidence type="ECO:0000313" key="3">
    <source>
        <dbReference type="EMBL" id="GMN37004.1"/>
    </source>
</evidence>
<protein>
    <submittedName>
        <fullName evidence="3">Uncharacterized protein</fullName>
    </submittedName>
</protein>